<keyword evidence="8" id="KW-1185">Reference proteome</keyword>
<reference evidence="7" key="1">
    <citation type="submission" date="2023-06" db="EMBL/GenBank/DDBJ databases">
        <title>Genomic of Parafulvivirga corallium.</title>
        <authorList>
            <person name="Wang G."/>
        </authorList>
    </citation>
    <scope>NUCLEOTIDE SEQUENCE</scope>
    <source>
        <strain evidence="7">BMA10</strain>
    </source>
</reference>
<dbReference type="PANTHER" id="PTHR43761:SF1">
    <property type="entry name" value="D-ISOMER SPECIFIC 2-HYDROXYACID DEHYDROGENASE CATALYTIC DOMAIN-CONTAINING PROTEIN-RELATED"/>
    <property type="match status" value="1"/>
</dbReference>
<dbReference type="SUPFAM" id="SSF52283">
    <property type="entry name" value="Formate/glycerate dehydrogenase catalytic domain-like"/>
    <property type="match status" value="1"/>
</dbReference>
<name>A0ABT8KVJ9_9BACT</name>
<evidence type="ECO:0000313" key="8">
    <source>
        <dbReference type="Proteomes" id="UP001172082"/>
    </source>
</evidence>
<accession>A0ABT8KVJ9</accession>
<feature type="domain" description="D-isomer specific 2-hydroxyacid dehydrogenase catalytic" evidence="5">
    <location>
        <begin position="22"/>
        <end position="317"/>
    </location>
</feature>
<evidence type="ECO:0000256" key="3">
    <source>
        <dbReference type="ARBA" id="ARBA00023027"/>
    </source>
</evidence>
<sequence length="317" mass="34993">MKIVILDGYTLNPGDLNWEPITSLGETEIYDRTPQELILDRVRDADVILTNKTVLNKETIDVLPHLKFIAVTATGFNNIDTVAARERGIAVSNARDYSTHSVAQHTIALMLELIQRSTDHNASVMNGDWGNQEDFCYRLSPSIELADKNMGIIGFGKIGQRVAGIAQAFGMNILVHRQNTSHPEPPGVRYVSLDTLFKESDVISLHLPLTKDNQGFVDKTYLSLMKPGSYLINTSRGPLINESDLFTALKNEQIAGAGLDVLTIEPPKEGNPLIGMKNCLITPHQAWATRESRNRLMHIVADNIKAFAAGKPINVVN</sequence>
<dbReference type="PROSITE" id="PS00671">
    <property type="entry name" value="D_2_HYDROXYACID_DH_3"/>
    <property type="match status" value="1"/>
</dbReference>
<feature type="domain" description="D-isomer specific 2-hydroxyacid dehydrogenase NAD-binding" evidence="6">
    <location>
        <begin position="107"/>
        <end position="286"/>
    </location>
</feature>
<dbReference type="InterPro" id="IPR029753">
    <property type="entry name" value="D-isomer_DH_CS"/>
</dbReference>
<evidence type="ECO:0000256" key="4">
    <source>
        <dbReference type="RuleBase" id="RU003719"/>
    </source>
</evidence>
<evidence type="ECO:0000256" key="2">
    <source>
        <dbReference type="ARBA" id="ARBA00023002"/>
    </source>
</evidence>
<organism evidence="7 8">
    <name type="scientific">Splendidivirga corallicola</name>
    <dbReference type="NCBI Taxonomy" id="3051826"/>
    <lineage>
        <taxon>Bacteria</taxon>
        <taxon>Pseudomonadati</taxon>
        <taxon>Bacteroidota</taxon>
        <taxon>Cytophagia</taxon>
        <taxon>Cytophagales</taxon>
        <taxon>Splendidivirgaceae</taxon>
        <taxon>Splendidivirga</taxon>
    </lineage>
</organism>
<dbReference type="Proteomes" id="UP001172082">
    <property type="component" value="Unassembled WGS sequence"/>
</dbReference>
<evidence type="ECO:0000259" key="5">
    <source>
        <dbReference type="Pfam" id="PF00389"/>
    </source>
</evidence>
<dbReference type="InterPro" id="IPR050418">
    <property type="entry name" value="D-iso_2-hydroxyacid_DH_PdxB"/>
</dbReference>
<keyword evidence="3" id="KW-0520">NAD</keyword>
<gene>
    <name evidence="7" type="ORF">QQ008_22460</name>
</gene>
<comment type="similarity">
    <text evidence="1 4">Belongs to the D-isomer specific 2-hydroxyacid dehydrogenase family.</text>
</comment>
<dbReference type="InterPro" id="IPR036291">
    <property type="entry name" value="NAD(P)-bd_dom_sf"/>
</dbReference>
<dbReference type="CDD" id="cd12162">
    <property type="entry name" value="2-Hacid_dh_4"/>
    <property type="match status" value="1"/>
</dbReference>
<proteinExistence type="inferred from homology"/>
<keyword evidence="2 4" id="KW-0560">Oxidoreductase</keyword>
<evidence type="ECO:0000256" key="1">
    <source>
        <dbReference type="ARBA" id="ARBA00005854"/>
    </source>
</evidence>
<evidence type="ECO:0000313" key="7">
    <source>
        <dbReference type="EMBL" id="MDN5204173.1"/>
    </source>
</evidence>
<dbReference type="Gene3D" id="3.40.50.720">
    <property type="entry name" value="NAD(P)-binding Rossmann-like Domain"/>
    <property type="match status" value="2"/>
</dbReference>
<dbReference type="InterPro" id="IPR006139">
    <property type="entry name" value="D-isomer_2_OHA_DH_cat_dom"/>
</dbReference>
<protein>
    <submittedName>
        <fullName evidence="7">D-2-hydroxyacid dehydrogenase</fullName>
    </submittedName>
</protein>
<dbReference type="InterPro" id="IPR006140">
    <property type="entry name" value="D-isomer_DH_NAD-bd"/>
</dbReference>
<dbReference type="PROSITE" id="PS00670">
    <property type="entry name" value="D_2_HYDROXYACID_DH_2"/>
    <property type="match status" value="1"/>
</dbReference>
<dbReference type="Pfam" id="PF02826">
    <property type="entry name" value="2-Hacid_dh_C"/>
    <property type="match status" value="1"/>
</dbReference>
<evidence type="ECO:0000259" key="6">
    <source>
        <dbReference type="Pfam" id="PF02826"/>
    </source>
</evidence>
<comment type="caution">
    <text evidence="7">The sequence shown here is derived from an EMBL/GenBank/DDBJ whole genome shotgun (WGS) entry which is preliminary data.</text>
</comment>
<dbReference type="PANTHER" id="PTHR43761">
    <property type="entry name" value="D-ISOMER SPECIFIC 2-HYDROXYACID DEHYDROGENASE FAMILY PROTEIN (AFU_ORTHOLOGUE AFUA_1G13630)"/>
    <property type="match status" value="1"/>
</dbReference>
<dbReference type="EMBL" id="JAUJEA010000010">
    <property type="protein sequence ID" value="MDN5204173.1"/>
    <property type="molecule type" value="Genomic_DNA"/>
</dbReference>
<dbReference type="SUPFAM" id="SSF51735">
    <property type="entry name" value="NAD(P)-binding Rossmann-fold domains"/>
    <property type="match status" value="1"/>
</dbReference>
<dbReference type="Pfam" id="PF00389">
    <property type="entry name" value="2-Hacid_dh"/>
    <property type="match status" value="1"/>
</dbReference>